<organism evidence="2 3">
    <name type="scientific">Flavivirga jejuensis</name>
    <dbReference type="NCBI Taxonomy" id="870487"/>
    <lineage>
        <taxon>Bacteria</taxon>
        <taxon>Pseudomonadati</taxon>
        <taxon>Bacteroidota</taxon>
        <taxon>Flavobacteriia</taxon>
        <taxon>Flavobacteriales</taxon>
        <taxon>Flavobacteriaceae</taxon>
        <taxon>Flavivirga</taxon>
    </lineage>
</organism>
<keyword evidence="1" id="KW-0175">Coiled coil</keyword>
<reference evidence="2" key="1">
    <citation type="submission" date="2023-07" db="EMBL/GenBank/DDBJ databases">
        <title>Two novel species in the genus Flavivirga.</title>
        <authorList>
            <person name="Kwon K."/>
        </authorList>
    </citation>
    <scope>NUCLEOTIDE SEQUENCE</scope>
    <source>
        <strain evidence="2">KACC 14158</strain>
    </source>
</reference>
<proteinExistence type="predicted"/>
<keyword evidence="3" id="KW-1185">Reference proteome</keyword>
<dbReference type="Proteomes" id="UP001176806">
    <property type="component" value="Unassembled WGS sequence"/>
</dbReference>
<dbReference type="EMBL" id="JAUOEL010000005">
    <property type="protein sequence ID" value="MDO5975611.1"/>
    <property type="molecule type" value="Genomic_DNA"/>
</dbReference>
<comment type="caution">
    <text evidence="2">The sequence shown here is derived from an EMBL/GenBank/DDBJ whole genome shotgun (WGS) entry which is preliminary data.</text>
</comment>
<accession>A0ABT8WRS8</accession>
<evidence type="ECO:0008006" key="4">
    <source>
        <dbReference type="Google" id="ProtNLM"/>
    </source>
</evidence>
<evidence type="ECO:0000313" key="3">
    <source>
        <dbReference type="Proteomes" id="UP001176806"/>
    </source>
</evidence>
<feature type="coiled-coil region" evidence="1">
    <location>
        <begin position="219"/>
        <end position="266"/>
    </location>
</feature>
<sequence length="490" mass="56117">MRLKELFTLFFIISTQTIWSQIIEIDWEEQEKSIINGKLLTPVKHGEFHIFRVKNINRFLYKVTIEGNNIELETPIPTELQTLFRLSSDELNATSQTDNVDEATKDAEDKLSELRPNLEENLKGFSNFLSLKFYGANPNELQKLELDVKRKELQEKAEKFLEKADKFLDGIRKVSREVLELKIIKVKLVNLARTDINGEEIENNIIKNKLKPSNPKESHKNLQNEFIDLKKEYKEVEKLVEDTPLLSELKSTFEELENAHNTLDEEKVLLLYSEVNFLYTELLNEKNFRITSPAIQAQNDLINYVITAEPTRTSELGAYKNTKVIDFDVNVHGGLKVDFSVGPIFSFGESSRDEKFFYESSENEGFVTLRQRENNNSISPGLAAMMHFHGRPKKNTSFGGMFGIGAGFQGVEDVDLSFYLGGSLIWGKSQKIVFSGGVSYLSVDRLKSDEFEVGVEYVETGFDLNNVVEKVLKPSLFLSLSYNLTNRVKR</sequence>
<evidence type="ECO:0000256" key="1">
    <source>
        <dbReference type="SAM" id="Coils"/>
    </source>
</evidence>
<name>A0ABT8WRS8_9FLAO</name>
<gene>
    <name evidence="2" type="ORF">Q4Q40_15565</name>
</gene>
<evidence type="ECO:0000313" key="2">
    <source>
        <dbReference type="EMBL" id="MDO5975611.1"/>
    </source>
</evidence>
<protein>
    <recommendedName>
        <fullName evidence="4">Outer membrane protein beta-barrel domain-containing protein</fullName>
    </recommendedName>
</protein>
<dbReference type="RefSeq" id="WP_303302821.1">
    <property type="nucleotide sequence ID" value="NZ_BAABDA010000050.1"/>
</dbReference>